<dbReference type="Proteomes" id="UP000001075">
    <property type="component" value="Unassembled WGS sequence"/>
</dbReference>
<dbReference type="PANTHER" id="PTHR21558">
    <property type="entry name" value="SPEER/SPETEX"/>
    <property type="match status" value="1"/>
</dbReference>
<feature type="coiled-coil region" evidence="1">
    <location>
        <begin position="12"/>
        <end position="129"/>
    </location>
</feature>
<keyword evidence="1" id="KW-0175">Coiled coil</keyword>
<dbReference type="InParanoid" id="G3ICP7"/>
<accession>G3ICP7</accession>
<dbReference type="STRING" id="10029.G3ICP7"/>
<protein>
    <submittedName>
        <fullName evidence="4">Disks large-like 5</fullName>
    </submittedName>
</protein>
<dbReference type="AlphaFoldDB" id="G3ICP7"/>
<gene>
    <name evidence="4" type="ORF">I79_021445</name>
</gene>
<evidence type="ECO:0000259" key="3">
    <source>
        <dbReference type="Pfam" id="PF04822"/>
    </source>
</evidence>
<feature type="region of interest" description="Disordered" evidence="2">
    <location>
        <begin position="273"/>
        <end position="294"/>
    </location>
</feature>
<sequence length="294" mass="33992">MEPSSQPALLTKKQVKEEMERLTMELQLMTSQRNELRDLLLFISDGTVDNRPYHKPNPFYEKLKIEHKQVICELKIFENENTEASEKLSELTKETVFYRGLHSRLLIEQTQLNKKVDMLRQEKKKLQEDWVLLKHHLEDLNLICKKQDEETSDMKIQQQQEQQMKNLEKLTLQLHHMTCERNELRGILANYGNKDLNNRSENLQIQLKQDTEQEDSLLQTAPEAGAIGVTGNPWFCLAYGPASLLLGLIAFLSNTAPDRTEEVKEATNNLDDGIVHPKIKASSEEDTLQSPKEA</sequence>
<evidence type="ECO:0000256" key="2">
    <source>
        <dbReference type="SAM" id="MobiDB-lite"/>
    </source>
</evidence>
<reference evidence="5" key="1">
    <citation type="journal article" date="2011" name="Nat. Biotechnol.">
        <title>The genomic sequence of the Chinese hamster ovary (CHO)-K1 cell line.</title>
        <authorList>
            <person name="Xu X."/>
            <person name="Nagarajan H."/>
            <person name="Lewis N.E."/>
            <person name="Pan S."/>
            <person name="Cai Z."/>
            <person name="Liu X."/>
            <person name="Chen W."/>
            <person name="Xie M."/>
            <person name="Wang W."/>
            <person name="Hammond S."/>
            <person name="Andersen M.R."/>
            <person name="Neff N."/>
            <person name="Passarelli B."/>
            <person name="Koh W."/>
            <person name="Fan H.C."/>
            <person name="Wang J."/>
            <person name="Gui Y."/>
            <person name="Lee K.H."/>
            <person name="Betenbaugh M.J."/>
            <person name="Quake S.R."/>
            <person name="Famili I."/>
            <person name="Palsson B.O."/>
            <person name="Wang J."/>
        </authorList>
    </citation>
    <scope>NUCLEOTIDE SEQUENCE [LARGE SCALE GENOMIC DNA]</scope>
    <source>
        <strain evidence="5">CHO K1 cell line</strain>
    </source>
</reference>
<evidence type="ECO:0000313" key="5">
    <source>
        <dbReference type="Proteomes" id="UP000001075"/>
    </source>
</evidence>
<feature type="domain" description="Disks large homolog 5 N-terminal" evidence="3">
    <location>
        <begin position="1"/>
        <end position="84"/>
    </location>
</feature>
<dbReference type="InterPro" id="IPR006907">
    <property type="entry name" value="DLG5_N"/>
</dbReference>
<dbReference type="PANTHER" id="PTHR21558:SF13">
    <property type="entry name" value="MCG129800-RELATED"/>
    <property type="match status" value="1"/>
</dbReference>
<evidence type="ECO:0000313" key="4">
    <source>
        <dbReference type="EMBL" id="EGW08690.1"/>
    </source>
</evidence>
<feature type="domain" description="Disks large homolog 5 N-terminal" evidence="3">
    <location>
        <begin position="151"/>
        <end position="208"/>
    </location>
</feature>
<dbReference type="EMBL" id="JH001943">
    <property type="protein sequence ID" value="EGW08690.1"/>
    <property type="molecule type" value="Genomic_DNA"/>
</dbReference>
<name>G3ICP7_CRIGR</name>
<dbReference type="Pfam" id="PF04822">
    <property type="entry name" value="Takusan"/>
    <property type="match status" value="2"/>
</dbReference>
<organism evidence="4 5">
    <name type="scientific">Cricetulus griseus</name>
    <name type="common">Chinese hamster</name>
    <name type="synonym">Cricetulus barabensis griseus</name>
    <dbReference type="NCBI Taxonomy" id="10029"/>
    <lineage>
        <taxon>Eukaryota</taxon>
        <taxon>Metazoa</taxon>
        <taxon>Chordata</taxon>
        <taxon>Craniata</taxon>
        <taxon>Vertebrata</taxon>
        <taxon>Euteleostomi</taxon>
        <taxon>Mammalia</taxon>
        <taxon>Eutheria</taxon>
        <taxon>Euarchontoglires</taxon>
        <taxon>Glires</taxon>
        <taxon>Rodentia</taxon>
        <taxon>Myomorpha</taxon>
        <taxon>Muroidea</taxon>
        <taxon>Cricetidae</taxon>
        <taxon>Cricetinae</taxon>
        <taxon>Cricetulus</taxon>
    </lineage>
</organism>
<evidence type="ECO:0000256" key="1">
    <source>
        <dbReference type="SAM" id="Coils"/>
    </source>
</evidence>
<proteinExistence type="predicted"/>